<feature type="compositionally biased region" description="Pro residues" evidence="1">
    <location>
        <begin position="644"/>
        <end position="665"/>
    </location>
</feature>
<dbReference type="SUPFAM" id="SSF52047">
    <property type="entry name" value="RNI-like"/>
    <property type="match status" value="1"/>
</dbReference>
<organism evidence="2 3">
    <name type="scientific">Schizothecium vesticola</name>
    <dbReference type="NCBI Taxonomy" id="314040"/>
    <lineage>
        <taxon>Eukaryota</taxon>
        <taxon>Fungi</taxon>
        <taxon>Dikarya</taxon>
        <taxon>Ascomycota</taxon>
        <taxon>Pezizomycotina</taxon>
        <taxon>Sordariomycetes</taxon>
        <taxon>Sordariomycetidae</taxon>
        <taxon>Sordariales</taxon>
        <taxon>Schizotheciaceae</taxon>
        <taxon>Schizothecium</taxon>
    </lineage>
</organism>
<reference evidence="2" key="1">
    <citation type="submission" date="2023-06" db="EMBL/GenBank/DDBJ databases">
        <title>Genome-scale phylogeny and comparative genomics of the fungal order Sordariales.</title>
        <authorList>
            <consortium name="Lawrence Berkeley National Laboratory"/>
            <person name="Hensen N."/>
            <person name="Bonometti L."/>
            <person name="Westerberg I."/>
            <person name="Brannstrom I.O."/>
            <person name="Guillou S."/>
            <person name="Cros-Aarteil S."/>
            <person name="Calhoun S."/>
            <person name="Haridas S."/>
            <person name="Kuo A."/>
            <person name="Mondo S."/>
            <person name="Pangilinan J."/>
            <person name="Riley R."/>
            <person name="LaButti K."/>
            <person name="Andreopoulos B."/>
            <person name="Lipzen A."/>
            <person name="Chen C."/>
            <person name="Yanf M."/>
            <person name="Daum C."/>
            <person name="Ng V."/>
            <person name="Clum A."/>
            <person name="Steindorff A."/>
            <person name="Ohm R."/>
            <person name="Martin F."/>
            <person name="Silar P."/>
            <person name="Natvig D."/>
            <person name="Lalanne C."/>
            <person name="Gautier V."/>
            <person name="Ament-velasquez S.L."/>
            <person name="Kruys A."/>
            <person name="Hutchinson M.I."/>
            <person name="Powell A.J."/>
            <person name="Barry K."/>
            <person name="Miller A.N."/>
            <person name="Grigoriev I.V."/>
            <person name="Debuchy R."/>
            <person name="Gladieux P."/>
            <person name="Thoren M.H."/>
            <person name="Johannesson H."/>
        </authorList>
    </citation>
    <scope>NUCLEOTIDE SEQUENCE</scope>
    <source>
        <strain evidence="2">SMH3187-1</strain>
    </source>
</reference>
<protein>
    <submittedName>
        <fullName evidence="2">Uncharacterized protein</fullName>
    </submittedName>
</protein>
<dbReference type="Gene3D" id="3.80.10.10">
    <property type="entry name" value="Ribonuclease Inhibitor"/>
    <property type="match status" value="1"/>
</dbReference>
<proteinExistence type="predicted"/>
<evidence type="ECO:0000313" key="3">
    <source>
        <dbReference type="Proteomes" id="UP001172155"/>
    </source>
</evidence>
<gene>
    <name evidence="2" type="ORF">B0T18DRAFT_213082</name>
</gene>
<comment type="caution">
    <text evidence="2">The sequence shown here is derived from an EMBL/GenBank/DDBJ whole genome shotgun (WGS) entry which is preliminary data.</text>
</comment>
<sequence length="665" mass="74036">MAMEQPPPPSYREATERQDWLPLVAPYITLRDHASLCLVSRRFYRHFAPRLWNDPVAVLRVLRPRVDCDEELRCYHDFILHRVDKARPATRCLVRSIDLRGFGRDESEFSLDTNTRVLSQTLGKLSPTFPRLRCILVDGHPEVNPNYLARNRPGPDLPLLLSIPGCQAGTLEAAFFASPYFRNLVYLDISDVPEAMATKALRDSIRPEVLPRLRILKAQGQSMGDVEALSLFSAFKQRIWSLDLSRNRLTDRSLRGLRSTLPSVSFRDLSRSRTHRFSAEGVLIDHPHSSPGDADRTLLVVESNHSASFTHPDRYLVDTPDYPGTQDPLAASRSDGRTAIWDDSATAIRKALAAHDDNLEDGCSSLDSVFELEVCQANRGTTHLYLSQNNISASGIASLITSSPGHFERFECDSMSFPVPEGLFPPWMPPNTKLSGFLGAAHLFRPVFSSNLQVLRIHHSLVTNLLSIRTDHLSEPIPTIVESWLAETHLLPGAELAYPQTFLPDMNPRLRSLALTNIPRYSSGPLIHKLTTFLHLLSLQERAIRSSRPVTRHGPQTLPGLRSLTLEFAPDPSHELHELQAACSSETAAFSFFDDESSPGFLSMETTSPTPPQPSIPRQQHLPRQPMPPPRLPVTRPTISTPPSSSPLPTAPSPSSPAPPPMPVL</sequence>
<feature type="compositionally biased region" description="Low complexity" evidence="1">
    <location>
        <begin position="633"/>
        <end position="643"/>
    </location>
</feature>
<accession>A0AA40EJS0</accession>
<dbReference type="InterPro" id="IPR032675">
    <property type="entry name" value="LRR_dom_sf"/>
</dbReference>
<evidence type="ECO:0000313" key="2">
    <source>
        <dbReference type="EMBL" id="KAK0740621.1"/>
    </source>
</evidence>
<feature type="region of interest" description="Disordered" evidence="1">
    <location>
        <begin position="594"/>
        <end position="665"/>
    </location>
</feature>
<dbReference type="AlphaFoldDB" id="A0AA40EJS0"/>
<evidence type="ECO:0000256" key="1">
    <source>
        <dbReference type="SAM" id="MobiDB-lite"/>
    </source>
</evidence>
<dbReference type="EMBL" id="JAUKUD010000006">
    <property type="protein sequence ID" value="KAK0740621.1"/>
    <property type="molecule type" value="Genomic_DNA"/>
</dbReference>
<name>A0AA40EJS0_9PEZI</name>
<dbReference type="Proteomes" id="UP001172155">
    <property type="component" value="Unassembled WGS sequence"/>
</dbReference>
<keyword evidence="3" id="KW-1185">Reference proteome</keyword>